<feature type="transmembrane region" description="Helical" evidence="2">
    <location>
        <begin position="264"/>
        <end position="285"/>
    </location>
</feature>
<evidence type="ECO:0000256" key="1">
    <source>
        <dbReference type="SAM" id="MobiDB-lite"/>
    </source>
</evidence>
<evidence type="ECO:0000259" key="3">
    <source>
        <dbReference type="Pfam" id="PF20151"/>
    </source>
</evidence>
<feature type="transmembrane region" description="Helical" evidence="2">
    <location>
        <begin position="181"/>
        <end position="202"/>
    </location>
</feature>
<keyword evidence="5" id="KW-1185">Reference proteome</keyword>
<feature type="transmembrane region" description="Helical" evidence="2">
    <location>
        <begin position="31"/>
        <end position="54"/>
    </location>
</feature>
<dbReference type="OrthoDB" id="3038990at2759"/>
<dbReference type="Proteomes" id="UP000467700">
    <property type="component" value="Unassembled WGS sequence"/>
</dbReference>
<keyword evidence="2" id="KW-0472">Membrane</keyword>
<organism evidence="4 5">
    <name type="scientific">Cyclocybe aegerita</name>
    <name type="common">Black poplar mushroom</name>
    <name type="synonym">Agrocybe aegerita</name>
    <dbReference type="NCBI Taxonomy" id="1973307"/>
    <lineage>
        <taxon>Eukaryota</taxon>
        <taxon>Fungi</taxon>
        <taxon>Dikarya</taxon>
        <taxon>Basidiomycota</taxon>
        <taxon>Agaricomycotina</taxon>
        <taxon>Agaricomycetes</taxon>
        <taxon>Agaricomycetidae</taxon>
        <taxon>Agaricales</taxon>
        <taxon>Agaricineae</taxon>
        <taxon>Bolbitiaceae</taxon>
        <taxon>Cyclocybe</taxon>
    </lineage>
</organism>
<evidence type="ECO:0000313" key="5">
    <source>
        <dbReference type="Proteomes" id="UP000467700"/>
    </source>
</evidence>
<feature type="transmembrane region" description="Helical" evidence="2">
    <location>
        <begin position="66"/>
        <end position="89"/>
    </location>
</feature>
<keyword evidence="2" id="KW-0812">Transmembrane</keyword>
<keyword evidence="2" id="KW-1133">Transmembrane helix</keyword>
<evidence type="ECO:0000256" key="2">
    <source>
        <dbReference type="SAM" id="Phobius"/>
    </source>
</evidence>
<protein>
    <recommendedName>
        <fullName evidence="3">DUF6533 domain-containing protein</fullName>
    </recommendedName>
</protein>
<accession>A0A8S0XQ15</accession>
<sequence length="368" mass="40105">MSSNNATDTPTAPLFQLPNPLTPMAFLPPDLAFQVTIATYVLIGATAVMVWDFVSHLADDYRLVTRYRIGLATVVYFVARIGALTYLVGTAVMNTAPIGYTSCSVGTKVISAFVAVAIPGTSFLLFLHVRAIYSNNKYIVGFFGFLWIAVLGGSLTAPIGGSTNQMVTLGKYCAQNVLPEYTSAAVIIPTVNDTLLYLSIVWHMLRCSYAESTVSNKFRTLAFGDYLPALSGALLKNGQAYFLSTVGLNLVALTMFYIDSVPIPYRAMFGVPNIALMNMMASRLFRCTKFGKYRTNSSISTTRLNTTSNGRANCKCSQPILVAPAGAPLQVQIDTFRTESDYPPSRREGASEKRSEEQSKDDYSKSMV</sequence>
<comment type="caution">
    <text evidence="4">The sequence shown here is derived from an EMBL/GenBank/DDBJ whole genome shotgun (WGS) entry which is preliminary data.</text>
</comment>
<gene>
    <name evidence="4" type="ORF">AAE3_LOCUS4717</name>
</gene>
<feature type="region of interest" description="Disordered" evidence="1">
    <location>
        <begin position="336"/>
        <end position="368"/>
    </location>
</feature>
<dbReference type="EMBL" id="CACVBS010000036">
    <property type="protein sequence ID" value="CAA7262457.1"/>
    <property type="molecule type" value="Genomic_DNA"/>
</dbReference>
<feature type="transmembrane region" description="Helical" evidence="2">
    <location>
        <begin position="139"/>
        <end position="161"/>
    </location>
</feature>
<reference evidence="4 5" key="1">
    <citation type="submission" date="2020-01" db="EMBL/GenBank/DDBJ databases">
        <authorList>
            <person name="Gupta K D."/>
        </authorList>
    </citation>
    <scope>NUCLEOTIDE SEQUENCE [LARGE SCALE GENOMIC DNA]</scope>
</reference>
<dbReference type="Pfam" id="PF20151">
    <property type="entry name" value="DUF6533"/>
    <property type="match status" value="1"/>
</dbReference>
<proteinExistence type="predicted"/>
<feature type="domain" description="DUF6533" evidence="3">
    <location>
        <begin position="40"/>
        <end position="84"/>
    </location>
</feature>
<name>A0A8S0XQ15_CYCAE</name>
<dbReference type="InterPro" id="IPR045340">
    <property type="entry name" value="DUF6533"/>
</dbReference>
<dbReference type="AlphaFoldDB" id="A0A8S0XQ15"/>
<feature type="transmembrane region" description="Helical" evidence="2">
    <location>
        <begin position="240"/>
        <end position="258"/>
    </location>
</feature>
<evidence type="ECO:0000313" key="4">
    <source>
        <dbReference type="EMBL" id="CAA7262457.1"/>
    </source>
</evidence>
<feature type="transmembrane region" description="Helical" evidence="2">
    <location>
        <begin position="109"/>
        <end position="127"/>
    </location>
</feature>